<evidence type="ECO:0000313" key="2">
    <source>
        <dbReference type="Proteomes" id="UP000886523"/>
    </source>
</evidence>
<dbReference type="AlphaFoldDB" id="A0A9P6ARL1"/>
<proteinExistence type="predicted"/>
<accession>A0A9P6ARL1</accession>
<sequence>MKAQPIEDVSGMRSSSWPTIVFDGSSQGHTYAMCALAFWFSHQRFRDPENSWSFMSPPVGLDRALRRVAAQTLKTLTNSIFHVSFAILSHGSSMPSYPSLPRRTWPGLTHPSYWSFQSHDSLFFCGRRTC</sequence>
<dbReference type="Proteomes" id="UP000886523">
    <property type="component" value="Unassembled WGS sequence"/>
</dbReference>
<name>A0A9P6ARL1_9AGAM</name>
<gene>
    <name evidence="1" type="ORF">BS47DRAFT_54004</name>
</gene>
<evidence type="ECO:0000313" key="1">
    <source>
        <dbReference type="EMBL" id="KAF9510596.1"/>
    </source>
</evidence>
<organism evidence="1 2">
    <name type="scientific">Hydnum rufescens UP504</name>
    <dbReference type="NCBI Taxonomy" id="1448309"/>
    <lineage>
        <taxon>Eukaryota</taxon>
        <taxon>Fungi</taxon>
        <taxon>Dikarya</taxon>
        <taxon>Basidiomycota</taxon>
        <taxon>Agaricomycotina</taxon>
        <taxon>Agaricomycetes</taxon>
        <taxon>Cantharellales</taxon>
        <taxon>Hydnaceae</taxon>
        <taxon>Hydnum</taxon>
    </lineage>
</organism>
<protein>
    <submittedName>
        <fullName evidence="1">Uncharacterized protein</fullName>
    </submittedName>
</protein>
<comment type="caution">
    <text evidence="1">The sequence shown here is derived from an EMBL/GenBank/DDBJ whole genome shotgun (WGS) entry which is preliminary data.</text>
</comment>
<dbReference type="EMBL" id="MU129013">
    <property type="protein sequence ID" value="KAF9510596.1"/>
    <property type="molecule type" value="Genomic_DNA"/>
</dbReference>
<reference evidence="1" key="1">
    <citation type="journal article" date="2020" name="Nat. Commun.">
        <title>Large-scale genome sequencing of mycorrhizal fungi provides insights into the early evolution of symbiotic traits.</title>
        <authorList>
            <person name="Miyauchi S."/>
            <person name="Kiss E."/>
            <person name="Kuo A."/>
            <person name="Drula E."/>
            <person name="Kohler A."/>
            <person name="Sanchez-Garcia M."/>
            <person name="Morin E."/>
            <person name="Andreopoulos B."/>
            <person name="Barry K.W."/>
            <person name="Bonito G."/>
            <person name="Buee M."/>
            <person name="Carver A."/>
            <person name="Chen C."/>
            <person name="Cichocki N."/>
            <person name="Clum A."/>
            <person name="Culley D."/>
            <person name="Crous P.W."/>
            <person name="Fauchery L."/>
            <person name="Girlanda M."/>
            <person name="Hayes R.D."/>
            <person name="Keri Z."/>
            <person name="LaButti K."/>
            <person name="Lipzen A."/>
            <person name="Lombard V."/>
            <person name="Magnuson J."/>
            <person name="Maillard F."/>
            <person name="Murat C."/>
            <person name="Nolan M."/>
            <person name="Ohm R.A."/>
            <person name="Pangilinan J."/>
            <person name="Pereira M.F."/>
            <person name="Perotto S."/>
            <person name="Peter M."/>
            <person name="Pfister S."/>
            <person name="Riley R."/>
            <person name="Sitrit Y."/>
            <person name="Stielow J.B."/>
            <person name="Szollosi G."/>
            <person name="Zifcakova L."/>
            <person name="Stursova M."/>
            <person name="Spatafora J.W."/>
            <person name="Tedersoo L."/>
            <person name="Vaario L.M."/>
            <person name="Yamada A."/>
            <person name="Yan M."/>
            <person name="Wang P."/>
            <person name="Xu J."/>
            <person name="Bruns T."/>
            <person name="Baldrian P."/>
            <person name="Vilgalys R."/>
            <person name="Dunand C."/>
            <person name="Henrissat B."/>
            <person name="Grigoriev I.V."/>
            <person name="Hibbett D."/>
            <person name="Nagy L.G."/>
            <person name="Martin F.M."/>
        </authorList>
    </citation>
    <scope>NUCLEOTIDE SEQUENCE</scope>
    <source>
        <strain evidence="1">UP504</strain>
    </source>
</reference>
<keyword evidence="2" id="KW-1185">Reference proteome</keyword>